<dbReference type="RefSeq" id="WP_205360192.1">
    <property type="nucleotide sequence ID" value="NZ_JADKYB010000017.1"/>
</dbReference>
<comment type="caution">
    <text evidence="3">The sequence shown here is derived from an EMBL/GenBank/DDBJ whole genome shotgun (WGS) entry which is preliminary data.</text>
</comment>
<evidence type="ECO:0000256" key="2">
    <source>
        <dbReference type="SAM" id="Phobius"/>
    </source>
</evidence>
<proteinExistence type="predicted"/>
<keyword evidence="4" id="KW-1185">Reference proteome</keyword>
<gene>
    <name evidence="3" type="ORF">ITX44_27945</name>
</gene>
<keyword evidence="2" id="KW-1133">Transmembrane helix</keyword>
<evidence type="ECO:0000313" key="3">
    <source>
        <dbReference type="EMBL" id="MBM9508319.1"/>
    </source>
</evidence>
<organism evidence="3 4">
    <name type="scientific">Actinacidiphila acididurans</name>
    <dbReference type="NCBI Taxonomy" id="2784346"/>
    <lineage>
        <taxon>Bacteria</taxon>
        <taxon>Bacillati</taxon>
        <taxon>Actinomycetota</taxon>
        <taxon>Actinomycetes</taxon>
        <taxon>Kitasatosporales</taxon>
        <taxon>Streptomycetaceae</taxon>
        <taxon>Actinacidiphila</taxon>
    </lineage>
</organism>
<feature type="region of interest" description="Disordered" evidence="1">
    <location>
        <begin position="352"/>
        <end position="415"/>
    </location>
</feature>
<evidence type="ECO:0000256" key="1">
    <source>
        <dbReference type="SAM" id="MobiDB-lite"/>
    </source>
</evidence>
<sequence length="415" mass="43029">MSGPGDPPEGTPEGAPGGGDDDYRSVVFDESFVRAARIQEYSAQERLDGGGAARAVRVRHAMPHVLARQAMALVLLLVLAFGFAVYMGVRHPYRSDPVVPTARLLTTVIPLVPTGPVPAVSAASPFAGSSAAHYRIGVDGIDPDGSRRIGDFSEQEVDEAYATAKEYLTDSSLDTRTVLAGDVGAVRNLLSPGQLDQFDASLTRPADDGMHEATGWLVRFDPAARVRLVTDEIRVQGTLQAAETRDNQLEVTADHTFVYALRGPAPAGAASLFTVRRQLTFRFDHEDLREHHIQVARADIAAGPLACVAPLEGFRPIFAGHTASGPAPSGNPYDHDHPVGAVCTPMGGANGANSGAAGPGDLTGTGGTAGRTGPAGPTGSGRPPAPPTPATPAVPATRGLLTPADARPSSSNPTL</sequence>
<feature type="compositionally biased region" description="Pro residues" evidence="1">
    <location>
        <begin position="383"/>
        <end position="392"/>
    </location>
</feature>
<keyword evidence="2" id="KW-0472">Membrane</keyword>
<accession>A0ABS2TY89</accession>
<feature type="compositionally biased region" description="Pro residues" evidence="1">
    <location>
        <begin position="1"/>
        <end position="10"/>
    </location>
</feature>
<reference evidence="3 4" key="1">
    <citation type="submission" date="2021-01" db="EMBL/GenBank/DDBJ databases">
        <title>Streptomyces acididurans sp. nov., isolated from a peat swamp forest soil.</title>
        <authorList>
            <person name="Chantavorakit T."/>
            <person name="Duangmal K."/>
        </authorList>
    </citation>
    <scope>NUCLEOTIDE SEQUENCE [LARGE SCALE GENOMIC DNA]</scope>
    <source>
        <strain evidence="3 4">KK5PA1</strain>
    </source>
</reference>
<feature type="compositionally biased region" description="Gly residues" evidence="1">
    <location>
        <begin position="357"/>
        <end position="370"/>
    </location>
</feature>
<dbReference type="EMBL" id="JADKYB010000017">
    <property type="protein sequence ID" value="MBM9508319.1"/>
    <property type="molecule type" value="Genomic_DNA"/>
</dbReference>
<name>A0ABS2TY89_9ACTN</name>
<protein>
    <submittedName>
        <fullName evidence="3">Uncharacterized protein</fullName>
    </submittedName>
</protein>
<dbReference type="Proteomes" id="UP000749040">
    <property type="component" value="Unassembled WGS sequence"/>
</dbReference>
<feature type="region of interest" description="Disordered" evidence="1">
    <location>
        <begin position="1"/>
        <end position="22"/>
    </location>
</feature>
<keyword evidence="2" id="KW-0812">Transmembrane</keyword>
<feature type="compositionally biased region" description="Low complexity" evidence="1">
    <location>
        <begin position="371"/>
        <end position="382"/>
    </location>
</feature>
<evidence type="ECO:0000313" key="4">
    <source>
        <dbReference type="Proteomes" id="UP000749040"/>
    </source>
</evidence>
<feature type="transmembrane region" description="Helical" evidence="2">
    <location>
        <begin position="70"/>
        <end position="89"/>
    </location>
</feature>